<keyword evidence="2" id="KW-1185">Reference proteome</keyword>
<accession>A0AAV9AIP5</accession>
<organism evidence="1 2">
    <name type="scientific">Acorus gramineus</name>
    <name type="common">Dwarf sweet flag</name>
    <dbReference type="NCBI Taxonomy" id="55184"/>
    <lineage>
        <taxon>Eukaryota</taxon>
        <taxon>Viridiplantae</taxon>
        <taxon>Streptophyta</taxon>
        <taxon>Embryophyta</taxon>
        <taxon>Tracheophyta</taxon>
        <taxon>Spermatophyta</taxon>
        <taxon>Magnoliopsida</taxon>
        <taxon>Liliopsida</taxon>
        <taxon>Acoraceae</taxon>
        <taxon>Acorus</taxon>
    </lineage>
</organism>
<evidence type="ECO:0000313" key="1">
    <source>
        <dbReference type="EMBL" id="KAK1263691.1"/>
    </source>
</evidence>
<dbReference type="AlphaFoldDB" id="A0AAV9AIP5"/>
<reference evidence="1" key="1">
    <citation type="journal article" date="2023" name="Nat. Commun.">
        <title>Diploid and tetraploid genomes of Acorus and the evolution of monocots.</title>
        <authorList>
            <person name="Ma L."/>
            <person name="Liu K.W."/>
            <person name="Li Z."/>
            <person name="Hsiao Y.Y."/>
            <person name="Qi Y."/>
            <person name="Fu T."/>
            <person name="Tang G.D."/>
            <person name="Zhang D."/>
            <person name="Sun W.H."/>
            <person name="Liu D.K."/>
            <person name="Li Y."/>
            <person name="Chen G.Z."/>
            <person name="Liu X.D."/>
            <person name="Liao X.Y."/>
            <person name="Jiang Y.T."/>
            <person name="Yu X."/>
            <person name="Hao Y."/>
            <person name="Huang J."/>
            <person name="Zhao X.W."/>
            <person name="Ke S."/>
            <person name="Chen Y.Y."/>
            <person name="Wu W.L."/>
            <person name="Hsu J.L."/>
            <person name="Lin Y.F."/>
            <person name="Huang M.D."/>
            <person name="Li C.Y."/>
            <person name="Huang L."/>
            <person name="Wang Z.W."/>
            <person name="Zhao X."/>
            <person name="Zhong W.Y."/>
            <person name="Peng D.H."/>
            <person name="Ahmad S."/>
            <person name="Lan S."/>
            <person name="Zhang J.S."/>
            <person name="Tsai W.C."/>
            <person name="Van de Peer Y."/>
            <person name="Liu Z.J."/>
        </authorList>
    </citation>
    <scope>NUCLEOTIDE SEQUENCE</scope>
    <source>
        <strain evidence="1">SCP</strain>
    </source>
</reference>
<dbReference type="EMBL" id="JAUJYN010000009">
    <property type="protein sequence ID" value="KAK1263691.1"/>
    <property type="molecule type" value="Genomic_DNA"/>
</dbReference>
<reference evidence="1" key="2">
    <citation type="submission" date="2023-06" db="EMBL/GenBank/DDBJ databases">
        <authorList>
            <person name="Ma L."/>
            <person name="Liu K.-W."/>
            <person name="Li Z."/>
            <person name="Hsiao Y.-Y."/>
            <person name="Qi Y."/>
            <person name="Fu T."/>
            <person name="Tang G."/>
            <person name="Zhang D."/>
            <person name="Sun W.-H."/>
            <person name="Liu D.-K."/>
            <person name="Li Y."/>
            <person name="Chen G.-Z."/>
            <person name="Liu X.-D."/>
            <person name="Liao X.-Y."/>
            <person name="Jiang Y.-T."/>
            <person name="Yu X."/>
            <person name="Hao Y."/>
            <person name="Huang J."/>
            <person name="Zhao X.-W."/>
            <person name="Ke S."/>
            <person name="Chen Y.-Y."/>
            <person name="Wu W.-L."/>
            <person name="Hsu J.-L."/>
            <person name="Lin Y.-F."/>
            <person name="Huang M.-D."/>
            <person name="Li C.-Y."/>
            <person name="Huang L."/>
            <person name="Wang Z.-W."/>
            <person name="Zhao X."/>
            <person name="Zhong W.-Y."/>
            <person name="Peng D.-H."/>
            <person name="Ahmad S."/>
            <person name="Lan S."/>
            <person name="Zhang J.-S."/>
            <person name="Tsai W.-C."/>
            <person name="Van De Peer Y."/>
            <person name="Liu Z.-J."/>
        </authorList>
    </citation>
    <scope>NUCLEOTIDE SEQUENCE</scope>
    <source>
        <strain evidence="1">SCP</strain>
        <tissue evidence="1">Leaves</tissue>
    </source>
</reference>
<sequence length="69" mass="7483">MSSYQYTILRYLSISADAMKLANSSSPTFGCWSSDGNNVARAPPWMCPVISSFAFGFSFDSSLSVSLLL</sequence>
<protein>
    <submittedName>
        <fullName evidence="1">Uncharacterized protein</fullName>
    </submittedName>
</protein>
<dbReference type="Proteomes" id="UP001179952">
    <property type="component" value="Unassembled WGS sequence"/>
</dbReference>
<name>A0AAV9AIP5_ACOGR</name>
<comment type="caution">
    <text evidence="1">The sequence shown here is derived from an EMBL/GenBank/DDBJ whole genome shotgun (WGS) entry which is preliminary data.</text>
</comment>
<proteinExistence type="predicted"/>
<evidence type="ECO:0000313" key="2">
    <source>
        <dbReference type="Proteomes" id="UP001179952"/>
    </source>
</evidence>
<gene>
    <name evidence="1" type="ORF">QJS04_geneDACA013608</name>
</gene>